<evidence type="ECO:0000256" key="4">
    <source>
        <dbReference type="ARBA" id="ARBA00022692"/>
    </source>
</evidence>
<dbReference type="FunFam" id="2.30.30.60:FF:000003">
    <property type="entry name" value="Predicted mechanosensitive ion channel"/>
    <property type="match status" value="1"/>
</dbReference>
<feature type="region of interest" description="Disordered" evidence="10">
    <location>
        <begin position="93"/>
        <end position="113"/>
    </location>
</feature>
<name>A0AAD8MXQ5_9APIA</name>
<evidence type="ECO:0000259" key="12">
    <source>
        <dbReference type="Pfam" id="PF00924"/>
    </source>
</evidence>
<comment type="caution">
    <text evidence="13">The sequence shown here is derived from an EMBL/GenBank/DDBJ whole genome shotgun (WGS) entry which is preliminary data.</text>
</comment>
<dbReference type="InterPro" id="IPR010920">
    <property type="entry name" value="LSM_dom_sf"/>
</dbReference>
<dbReference type="InterPro" id="IPR016688">
    <property type="entry name" value="MscS-like_plants/fungi"/>
</dbReference>
<evidence type="ECO:0000256" key="9">
    <source>
        <dbReference type="PIRNR" id="PIRNR017209"/>
    </source>
</evidence>
<evidence type="ECO:0000256" key="11">
    <source>
        <dbReference type="SAM" id="Phobius"/>
    </source>
</evidence>
<proteinExistence type="inferred from homology"/>
<reference evidence="13" key="1">
    <citation type="submission" date="2023-02" db="EMBL/GenBank/DDBJ databases">
        <title>Genome of toxic invasive species Heracleum sosnowskyi carries increased number of genes despite the absence of recent whole-genome duplications.</title>
        <authorList>
            <person name="Schelkunov M."/>
            <person name="Shtratnikova V."/>
            <person name="Makarenko M."/>
            <person name="Klepikova A."/>
            <person name="Omelchenko D."/>
            <person name="Novikova G."/>
            <person name="Obukhova E."/>
            <person name="Bogdanov V."/>
            <person name="Penin A."/>
            <person name="Logacheva M."/>
        </authorList>
    </citation>
    <scope>NUCLEOTIDE SEQUENCE</scope>
    <source>
        <strain evidence="13">Hsosn_3</strain>
        <tissue evidence="13">Leaf</tissue>
    </source>
</reference>
<organism evidence="13 14">
    <name type="scientific">Heracleum sosnowskyi</name>
    <dbReference type="NCBI Taxonomy" id="360622"/>
    <lineage>
        <taxon>Eukaryota</taxon>
        <taxon>Viridiplantae</taxon>
        <taxon>Streptophyta</taxon>
        <taxon>Embryophyta</taxon>
        <taxon>Tracheophyta</taxon>
        <taxon>Spermatophyta</taxon>
        <taxon>Magnoliopsida</taxon>
        <taxon>eudicotyledons</taxon>
        <taxon>Gunneridae</taxon>
        <taxon>Pentapetalae</taxon>
        <taxon>asterids</taxon>
        <taxon>campanulids</taxon>
        <taxon>Apiales</taxon>
        <taxon>Apiaceae</taxon>
        <taxon>Apioideae</taxon>
        <taxon>apioid superclade</taxon>
        <taxon>Tordylieae</taxon>
        <taxon>Tordyliinae</taxon>
        <taxon>Heracleum</taxon>
    </lineage>
</organism>
<gene>
    <name evidence="13" type="ORF">POM88_016770</name>
</gene>
<evidence type="ECO:0000313" key="13">
    <source>
        <dbReference type="EMBL" id="KAK1388592.1"/>
    </source>
</evidence>
<keyword evidence="5 11" id="KW-1133">Transmembrane helix</keyword>
<dbReference type="InterPro" id="IPR036640">
    <property type="entry name" value="ABC1_TM_sf"/>
</dbReference>
<feature type="transmembrane region" description="Helical" evidence="11">
    <location>
        <begin position="301"/>
        <end position="321"/>
    </location>
</feature>
<comment type="similarity">
    <text evidence="2 9">Belongs to the MscS (TC 1.A.23) family.</text>
</comment>
<protein>
    <recommendedName>
        <fullName evidence="9">Mechanosensitive ion channel protein</fullName>
    </recommendedName>
</protein>
<dbReference type="AlphaFoldDB" id="A0AAD8MXQ5"/>
<keyword evidence="8" id="KW-0407">Ion channel</keyword>
<keyword evidence="14" id="KW-1185">Reference proteome</keyword>
<evidence type="ECO:0000256" key="2">
    <source>
        <dbReference type="ARBA" id="ARBA00008017"/>
    </source>
</evidence>
<dbReference type="GO" id="GO:0008381">
    <property type="term" value="F:mechanosensitive monoatomic ion channel activity"/>
    <property type="evidence" value="ECO:0007669"/>
    <property type="project" value="TreeGrafter"/>
</dbReference>
<evidence type="ECO:0000256" key="5">
    <source>
        <dbReference type="ARBA" id="ARBA00022989"/>
    </source>
</evidence>
<dbReference type="GO" id="GO:0005524">
    <property type="term" value="F:ATP binding"/>
    <property type="evidence" value="ECO:0007669"/>
    <property type="project" value="InterPro"/>
</dbReference>
<keyword evidence="3" id="KW-0813">Transport</keyword>
<comment type="subcellular location">
    <subcellularLocation>
        <location evidence="1">Membrane</location>
        <topology evidence="1">Multi-pass membrane protein</topology>
    </subcellularLocation>
</comment>
<feature type="transmembrane region" description="Helical" evidence="11">
    <location>
        <begin position="578"/>
        <end position="597"/>
    </location>
</feature>
<dbReference type="EMBL" id="JAUIZM010000004">
    <property type="protein sequence ID" value="KAK1388592.1"/>
    <property type="molecule type" value="Genomic_DNA"/>
</dbReference>
<dbReference type="PANTHER" id="PTHR31618">
    <property type="entry name" value="MECHANOSENSITIVE ION CHANNEL PROTEIN 5"/>
    <property type="match status" value="1"/>
</dbReference>
<evidence type="ECO:0000256" key="8">
    <source>
        <dbReference type="ARBA" id="ARBA00023303"/>
    </source>
</evidence>
<dbReference type="PANTHER" id="PTHR31618:SF1">
    <property type="entry name" value="EF-HAND DOMAIN-CONTAINING PROTEIN"/>
    <property type="match status" value="1"/>
</dbReference>
<feature type="region of interest" description="Disordered" evidence="10">
    <location>
        <begin position="126"/>
        <end position="164"/>
    </location>
</feature>
<dbReference type="Gene3D" id="2.30.30.60">
    <property type="match status" value="1"/>
</dbReference>
<dbReference type="GO" id="GO:0006820">
    <property type="term" value="P:monoatomic anion transport"/>
    <property type="evidence" value="ECO:0007669"/>
    <property type="project" value="TreeGrafter"/>
</dbReference>
<evidence type="ECO:0000256" key="1">
    <source>
        <dbReference type="ARBA" id="ARBA00004141"/>
    </source>
</evidence>
<dbReference type="PIRSF" id="PIRSF017209">
    <property type="entry name" value="Memb_At2g17000_prd"/>
    <property type="match status" value="1"/>
</dbReference>
<keyword evidence="4 11" id="KW-0812">Transmembrane</keyword>
<keyword evidence="6" id="KW-0406">Ion transport</keyword>
<feature type="compositionally biased region" description="Basic and acidic residues" evidence="10">
    <location>
        <begin position="139"/>
        <end position="150"/>
    </location>
</feature>
<dbReference type="SUPFAM" id="SSF90123">
    <property type="entry name" value="ABC transporter transmembrane region"/>
    <property type="match status" value="1"/>
</dbReference>
<dbReference type="InterPro" id="IPR023408">
    <property type="entry name" value="MscS_beta-dom_sf"/>
</dbReference>
<feature type="domain" description="Mechanosensitive ion channel MscS" evidence="12">
    <location>
        <begin position="622"/>
        <end position="685"/>
    </location>
</feature>
<reference evidence="13" key="2">
    <citation type="submission" date="2023-05" db="EMBL/GenBank/DDBJ databases">
        <authorList>
            <person name="Schelkunov M.I."/>
        </authorList>
    </citation>
    <scope>NUCLEOTIDE SEQUENCE</scope>
    <source>
        <strain evidence="13">Hsosn_3</strain>
        <tissue evidence="13">Leaf</tissue>
    </source>
</reference>
<feature type="transmembrane region" description="Helical" evidence="11">
    <location>
        <begin position="271"/>
        <end position="289"/>
    </location>
</feature>
<keyword evidence="7 9" id="KW-0472">Membrane</keyword>
<accession>A0AAD8MXQ5</accession>
<feature type="transmembrane region" description="Helical" evidence="11">
    <location>
        <begin position="609"/>
        <end position="632"/>
    </location>
</feature>
<evidence type="ECO:0000313" key="14">
    <source>
        <dbReference type="Proteomes" id="UP001237642"/>
    </source>
</evidence>
<dbReference type="Pfam" id="PF00924">
    <property type="entry name" value="MS_channel_2nd"/>
    <property type="match status" value="1"/>
</dbReference>
<dbReference type="SUPFAM" id="SSF50182">
    <property type="entry name" value="Sm-like ribonucleoproteins"/>
    <property type="match status" value="1"/>
</dbReference>
<sequence>MDAPPRKSTCSTSQPVANDTVIKIKGNETDTKMWRDTSYDFSNDVNKCNDFDFVTESPASQRSPLSKIAESPNVYGQFSPKDAKVSFNDKLRRRYSGSNRGGGGGDGGSGERDVVVVCGSNKSFRRESELMSMKSSKSRLLDPPEQDGKSKRTMKSGFLGKGSEVDDDDDPFADEDFPDEFKKMRFSKWAVIQFCSLILIVAALVCSLTVGYFVKKRLFGLELWRWGLLLLVLMCGRLVSGWGIRVVVFFFELNFMLRKRVLYFVYGLRNAVKNCVWLGLVLIAWRCILVERVESLDHGKVLSYVTRTWVGLLVGTLIWLVKTMLVKALASSFHVSTFFDRIQDALFNQYVIETLSGPPLIEIQQDQDEEEQIMAEVQQLQNAGATVPPELRATVFPKSGKLNAKSPRYLTPRKSFASVKSSRFSNAGTKNENEGITIDHLHRLNQKNISAWNMKRLMNIVRKGTLSTLDEQIRDSTGEDETAVQITSELQAKHAAKKIFCNVAKPGSKHIYEEDLMRFMRDDEALKTMNLFEGETESKGISRRALKNWVVNAFRERRALALSLNDTKTAVNKLHQMLNIFVGVIILVIWVIILKFATTHFFVLLSSQIVLVVFVFGNTCKTVFEGIIFLFVMHPFDIGDRCEVDGVQLIVEEMNILTTIFLRYDNQKISYPNSVLSTKPISNYYRSPDMGDAIDFCIHVSTPPEKIAMMKEKITSYIERKSDHWCPAPLIVLRDIEDLNRLKLSLWPTHRMNFQDMGERWVRRALLVEEMIKIFRELDIEYRMLPLDMNVRNMPAVVSNRLPSNWTSCAN</sequence>
<dbReference type="GO" id="GO:0050982">
    <property type="term" value="P:detection of mechanical stimulus"/>
    <property type="evidence" value="ECO:0007669"/>
    <property type="project" value="UniProtKB-ARBA"/>
</dbReference>
<evidence type="ECO:0000256" key="3">
    <source>
        <dbReference type="ARBA" id="ARBA00022448"/>
    </source>
</evidence>
<dbReference type="Proteomes" id="UP001237642">
    <property type="component" value="Unassembled WGS sequence"/>
</dbReference>
<dbReference type="InterPro" id="IPR006685">
    <property type="entry name" value="MscS_channel_2nd"/>
</dbReference>
<evidence type="ECO:0000256" key="10">
    <source>
        <dbReference type="SAM" id="MobiDB-lite"/>
    </source>
</evidence>
<evidence type="ECO:0000256" key="6">
    <source>
        <dbReference type="ARBA" id="ARBA00023065"/>
    </source>
</evidence>
<feature type="transmembrane region" description="Helical" evidence="11">
    <location>
        <begin position="226"/>
        <end position="251"/>
    </location>
</feature>
<feature type="transmembrane region" description="Helical" evidence="11">
    <location>
        <begin position="191"/>
        <end position="214"/>
    </location>
</feature>
<evidence type="ECO:0000256" key="7">
    <source>
        <dbReference type="ARBA" id="ARBA00023136"/>
    </source>
</evidence>
<dbReference type="GO" id="GO:0005886">
    <property type="term" value="C:plasma membrane"/>
    <property type="evidence" value="ECO:0007669"/>
    <property type="project" value="UniProtKB-UniRule"/>
</dbReference>
<feature type="compositionally biased region" description="Gly residues" evidence="10">
    <location>
        <begin position="99"/>
        <end position="108"/>
    </location>
</feature>